<dbReference type="EMBL" id="BGZK01000128">
    <property type="protein sequence ID" value="GBP21407.1"/>
    <property type="molecule type" value="Genomic_DNA"/>
</dbReference>
<protein>
    <submittedName>
        <fullName evidence="1">115 kDa protein in type-1 retrotransposable element R1DM</fullName>
    </submittedName>
</protein>
<evidence type="ECO:0000313" key="2">
    <source>
        <dbReference type="Proteomes" id="UP000299102"/>
    </source>
</evidence>
<name>A0A4C1U5L4_EUMVA</name>
<reference evidence="1 2" key="1">
    <citation type="journal article" date="2019" name="Commun. Biol.">
        <title>The bagworm genome reveals a unique fibroin gene that provides high tensile strength.</title>
        <authorList>
            <person name="Kono N."/>
            <person name="Nakamura H."/>
            <person name="Ohtoshi R."/>
            <person name="Tomita M."/>
            <person name="Numata K."/>
            <person name="Arakawa K."/>
        </authorList>
    </citation>
    <scope>NUCLEOTIDE SEQUENCE [LARGE SCALE GENOMIC DNA]</scope>
</reference>
<dbReference type="AlphaFoldDB" id="A0A4C1U5L4"/>
<dbReference type="OrthoDB" id="415822at2759"/>
<proteinExistence type="predicted"/>
<comment type="caution">
    <text evidence="1">The sequence shown here is derived from an EMBL/GenBank/DDBJ whole genome shotgun (WGS) entry which is preliminary data.</text>
</comment>
<dbReference type="Proteomes" id="UP000299102">
    <property type="component" value="Unassembled WGS sequence"/>
</dbReference>
<gene>
    <name evidence="1" type="ORF">EVAR_12008_1</name>
</gene>
<dbReference type="PANTHER" id="PTHR19446">
    <property type="entry name" value="REVERSE TRANSCRIPTASES"/>
    <property type="match status" value="1"/>
</dbReference>
<sequence>MMMVPLMAQLKSQPMPSPTTPKLLQKIVTALFPQQRKFDYQHLELTAQDESEDIPTVTEKDLMEICNRVGNNKGPGLDGIPNIALKTAIKAAPALFTETYDTCLKEGYFPSRWKQHRLVLLLKGKKSVSAPTHEWSLLL</sequence>
<organism evidence="1 2">
    <name type="scientific">Eumeta variegata</name>
    <name type="common">Bagworm moth</name>
    <name type="synonym">Eumeta japonica</name>
    <dbReference type="NCBI Taxonomy" id="151549"/>
    <lineage>
        <taxon>Eukaryota</taxon>
        <taxon>Metazoa</taxon>
        <taxon>Ecdysozoa</taxon>
        <taxon>Arthropoda</taxon>
        <taxon>Hexapoda</taxon>
        <taxon>Insecta</taxon>
        <taxon>Pterygota</taxon>
        <taxon>Neoptera</taxon>
        <taxon>Endopterygota</taxon>
        <taxon>Lepidoptera</taxon>
        <taxon>Glossata</taxon>
        <taxon>Ditrysia</taxon>
        <taxon>Tineoidea</taxon>
        <taxon>Psychidae</taxon>
        <taxon>Oiketicinae</taxon>
        <taxon>Eumeta</taxon>
    </lineage>
</organism>
<evidence type="ECO:0000313" key="1">
    <source>
        <dbReference type="EMBL" id="GBP21407.1"/>
    </source>
</evidence>
<accession>A0A4C1U5L4</accession>
<keyword evidence="2" id="KW-1185">Reference proteome</keyword>